<dbReference type="PANTHER" id="PTHR44757:SF2">
    <property type="entry name" value="BIOFILM ARCHITECTURE MAINTENANCE PROTEIN MBAA"/>
    <property type="match status" value="1"/>
</dbReference>
<feature type="transmembrane region" description="Helical" evidence="1">
    <location>
        <begin position="274"/>
        <end position="296"/>
    </location>
</feature>
<keyword evidence="1" id="KW-0472">Membrane</keyword>
<dbReference type="AlphaFoldDB" id="A0A562T8P0"/>
<keyword evidence="4" id="KW-1185">Reference proteome</keyword>
<evidence type="ECO:0000256" key="1">
    <source>
        <dbReference type="SAM" id="Phobius"/>
    </source>
</evidence>
<dbReference type="NCBIfam" id="TIGR00254">
    <property type="entry name" value="GGDEF"/>
    <property type="match status" value="1"/>
</dbReference>
<name>A0A562T8P0_9HYPH</name>
<keyword evidence="1" id="KW-1133">Transmembrane helix</keyword>
<dbReference type="PROSITE" id="PS50887">
    <property type="entry name" value="GGDEF"/>
    <property type="match status" value="1"/>
</dbReference>
<evidence type="ECO:0000259" key="2">
    <source>
        <dbReference type="PROSITE" id="PS50887"/>
    </source>
</evidence>
<protein>
    <submittedName>
        <fullName evidence="3">Diguanylate cyclase (GGDEF)-like protein</fullName>
    </submittedName>
</protein>
<keyword evidence="1" id="KW-0812">Transmembrane</keyword>
<dbReference type="InterPro" id="IPR043128">
    <property type="entry name" value="Rev_trsase/Diguanyl_cyclase"/>
</dbReference>
<evidence type="ECO:0000313" key="4">
    <source>
        <dbReference type="Proteomes" id="UP000320593"/>
    </source>
</evidence>
<organism evidence="3 4">
    <name type="scientific">Roseibium hamelinense</name>
    <dbReference type="NCBI Taxonomy" id="150831"/>
    <lineage>
        <taxon>Bacteria</taxon>
        <taxon>Pseudomonadati</taxon>
        <taxon>Pseudomonadota</taxon>
        <taxon>Alphaproteobacteria</taxon>
        <taxon>Hyphomicrobiales</taxon>
        <taxon>Stappiaceae</taxon>
        <taxon>Roseibium</taxon>
    </lineage>
</organism>
<comment type="caution">
    <text evidence="3">The sequence shown here is derived from an EMBL/GenBank/DDBJ whole genome shotgun (WGS) entry which is preliminary data.</text>
</comment>
<dbReference type="Pfam" id="PF05228">
    <property type="entry name" value="CHASE4"/>
    <property type="match status" value="1"/>
</dbReference>
<dbReference type="RefSeq" id="WP_145342461.1">
    <property type="nucleotide sequence ID" value="NZ_VLLF01000003.1"/>
</dbReference>
<sequence>MTDPTSPSAKGLRLEIQIYLFAGLLIVVALAAFVFIGLTASREADRLALVSDKHLLSRALADQQTLLAVQMHPLSINDRSVEKISRAFDKAYIRDQIMQPLLAGGRADRIFLINASGQVVADASDGSTRFIPYDLDAGTRLFDLADTAQSRFASDVFEHDGGFSRVPSDRNSAELDAVFAFDLLNERPALFAAMPIAPHEGGMLLPSKVPHVLIALRHLDPEFAEELNSTLSLRDFRFLADEPRRIRVTDYQLSNVSGDFVGLFAWDVDKPGAVIWHMLLPMAGVFGVLLAGAAFFTARKIGGLTRSLEESEKRNRHSALHDALTGLANRVQFTDRLNFGLENLQEQPVTLIAGDLDRFKAINDTHGHAAGDVVICATADRLKAVVGSHGLVGRIGGDEFVILINSDLGTDGLSTLCRQILASIHGPIQIAGGQHVDVGMSLGIARAPASGHTETSLMKAADAALYAAKSSGRDTFVFAEQLPKNDRAKRTAT</sequence>
<dbReference type="Proteomes" id="UP000320593">
    <property type="component" value="Unassembled WGS sequence"/>
</dbReference>
<dbReference type="Gene3D" id="3.30.70.270">
    <property type="match status" value="1"/>
</dbReference>
<dbReference type="Pfam" id="PF00990">
    <property type="entry name" value="GGDEF"/>
    <property type="match status" value="1"/>
</dbReference>
<dbReference type="InterPro" id="IPR052155">
    <property type="entry name" value="Biofilm_reg_signaling"/>
</dbReference>
<dbReference type="PANTHER" id="PTHR44757">
    <property type="entry name" value="DIGUANYLATE CYCLASE DGCP"/>
    <property type="match status" value="1"/>
</dbReference>
<gene>
    <name evidence="3" type="ORF">JM93_01864</name>
</gene>
<accession>A0A562T8P0</accession>
<proteinExistence type="predicted"/>
<feature type="transmembrane region" description="Helical" evidence="1">
    <location>
        <begin position="16"/>
        <end position="38"/>
    </location>
</feature>
<dbReference type="SMART" id="SM00267">
    <property type="entry name" value="GGDEF"/>
    <property type="match status" value="1"/>
</dbReference>
<dbReference type="InterPro" id="IPR007892">
    <property type="entry name" value="CHASE4"/>
</dbReference>
<dbReference type="OrthoDB" id="9812260at2"/>
<dbReference type="SUPFAM" id="SSF55073">
    <property type="entry name" value="Nucleotide cyclase"/>
    <property type="match status" value="1"/>
</dbReference>
<feature type="domain" description="GGDEF" evidence="2">
    <location>
        <begin position="347"/>
        <end position="481"/>
    </location>
</feature>
<evidence type="ECO:0000313" key="3">
    <source>
        <dbReference type="EMBL" id="TWI89658.1"/>
    </source>
</evidence>
<dbReference type="CDD" id="cd01949">
    <property type="entry name" value="GGDEF"/>
    <property type="match status" value="1"/>
</dbReference>
<dbReference type="InterPro" id="IPR000160">
    <property type="entry name" value="GGDEF_dom"/>
</dbReference>
<dbReference type="InterPro" id="IPR029787">
    <property type="entry name" value="Nucleotide_cyclase"/>
</dbReference>
<dbReference type="EMBL" id="VLLF01000003">
    <property type="protein sequence ID" value="TWI89658.1"/>
    <property type="molecule type" value="Genomic_DNA"/>
</dbReference>
<reference evidence="3 4" key="1">
    <citation type="submission" date="2019-07" db="EMBL/GenBank/DDBJ databases">
        <title>Genomic Encyclopedia of Archaeal and Bacterial Type Strains, Phase II (KMG-II): from individual species to whole genera.</title>
        <authorList>
            <person name="Goeker M."/>
        </authorList>
    </citation>
    <scope>NUCLEOTIDE SEQUENCE [LARGE SCALE GENOMIC DNA]</scope>
    <source>
        <strain evidence="3 4">ATCC BAA-252</strain>
    </source>
</reference>